<keyword evidence="2" id="KW-1185">Reference proteome</keyword>
<comment type="caution">
    <text evidence="1">The sequence shown here is derived from an EMBL/GenBank/DDBJ whole genome shotgun (WGS) entry which is preliminary data.</text>
</comment>
<reference evidence="1 2" key="1">
    <citation type="submission" date="2024-08" db="EMBL/GenBank/DDBJ databases">
        <authorList>
            <person name="Cucini C."/>
            <person name="Frati F."/>
        </authorList>
    </citation>
    <scope>NUCLEOTIDE SEQUENCE [LARGE SCALE GENOMIC DNA]</scope>
</reference>
<dbReference type="EMBL" id="CAXLJM020000144">
    <property type="protein sequence ID" value="CAL8141075.1"/>
    <property type="molecule type" value="Genomic_DNA"/>
</dbReference>
<protein>
    <submittedName>
        <fullName evidence="1">Uncharacterized protein</fullName>
    </submittedName>
</protein>
<dbReference type="Proteomes" id="UP001642540">
    <property type="component" value="Unassembled WGS sequence"/>
</dbReference>
<sequence length="82" mass="9407">MEKYLFWRIKLKGHAVTEDYRSHGEKYHHVDADYPVFAKTAPGQIPAVEREHVTYSVVIAMAVVELARKVEITLKISSLIPK</sequence>
<gene>
    <name evidence="1" type="ORF">ODALV1_LOCUS28562</name>
</gene>
<accession>A0ABP1S1R2</accession>
<proteinExistence type="predicted"/>
<evidence type="ECO:0000313" key="2">
    <source>
        <dbReference type="Proteomes" id="UP001642540"/>
    </source>
</evidence>
<name>A0ABP1S1R2_9HEXA</name>
<organism evidence="1 2">
    <name type="scientific">Orchesella dallaii</name>
    <dbReference type="NCBI Taxonomy" id="48710"/>
    <lineage>
        <taxon>Eukaryota</taxon>
        <taxon>Metazoa</taxon>
        <taxon>Ecdysozoa</taxon>
        <taxon>Arthropoda</taxon>
        <taxon>Hexapoda</taxon>
        <taxon>Collembola</taxon>
        <taxon>Entomobryomorpha</taxon>
        <taxon>Entomobryoidea</taxon>
        <taxon>Orchesellidae</taxon>
        <taxon>Orchesellinae</taxon>
        <taxon>Orchesella</taxon>
    </lineage>
</organism>
<evidence type="ECO:0000313" key="1">
    <source>
        <dbReference type="EMBL" id="CAL8141075.1"/>
    </source>
</evidence>